<dbReference type="InterPro" id="IPR013595">
    <property type="entry name" value="Pept_S33_TAP-like_C"/>
</dbReference>
<feature type="transmembrane region" description="Helical" evidence="4">
    <location>
        <begin position="503"/>
        <end position="522"/>
    </location>
</feature>
<dbReference type="Pfam" id="PF08386">
    <property type="entry name" value="Abhydrolase_4"/>
    <property type="match status" value="1"/>
</dbReference>
<feature type="domain" description="Peptidase S33 tripeptidyl aminopeptidase-like C-terminal" evidence="5">
    <location>
        <begin position="396"/>
        <end position="479"/>
    </location>
</feature>
<dbReference type="RefSeq" id="WP_129989557.1">
    <property type="nucleotide sequence ID" value="NZ_SDPU01000036.1"/>
</dbReference>
<dbReference type="PANTHER" id="PTHR43248">
    <property type="entry name" value="2-SUCCINYL-6-HYDROXY-2,4-CYCLOHEXADIENE-1-CARBOXYLATE SYNTHASE"/>
    <property type="match status" value="1"/>
</dbReference>
<dbReference type="InterPro" id="IPR029058">
    <property type="entry name" value="AB_hydrolase_fold"/>
</dbReference>
<feature type="transmembrane region" description="Helical" evidence="4">
    <location>
        <begin position="603"/>
        <end position="623"/>
    </location>
</feature>
<keyword evidence="4" id="KW-0812">Transmembrane</keyword>
<dbReference type="AlphaFoldDB" id="A0A4Q5IWN7"/>
<evidence type="ECO:0000256" key="3">
    <source>
        <dbReference type="SAM" id="MobiDB-lite"/>
    </source>
</evidence>
<feature type="region of interest" description="Disordered" evidence="3">
    <location>
        <begin position="656"/>
        <end position="677"/>
    </location>
</feature>
<gene>
    <name evidence="6" type="ORF">ETU37_22200</name>
</gene>
<accession>A0A4Q5IWN7</accession>
<evidence type="ECO:0000256" key="1">
    <source>
        <dbReference type="ARBA" id="ARBA00010088"/>
    </source>
</evidence>
<evidence type="ECO:0000313" key="7">
    <source>
        <dbReference type="Proteomes" id="UP000291189"/>
    </source>
</evidence>
<keyword evidence="2 6" id="KW-0378">Hydrolase</keyword>
<sequence>MPTATTRVLTPARIVALVILALLVAGLGYLRLSQDASTVTVPTGARAGDLSLRPCTYATEDGDRAADCGTLVVRENRADPPSRLIALPVIRVHARSARPAEPIFFLTGGPGGTNLDFPAASRFADDHDFVLVGYRGVDGSVSLDCPEVESALAASDDFLSTASFEGFADGYRACAARLTDEGIDLTRYGLVQQVDDLEAARIGLGYDRIDLLGESAGTRTAIIFGWRHPESVFRTVVLGVNPPGNYLWDPTASSEQMARFAALCAADRSCSARTDDLTAAVRRATTDVPDRWFLLPIKEGTVQTVWFFSLMQSTEQQGVTFDTLLSADEGDASGLWLQSLLGDLIFPGLHNWGQYAAAGSADSAASRDYFVSGQAPYSSPAYGGTSFAWGGGRLADAWPVAAGVDRYSRVRPSDVETLLVGGELDTSTPPQVATDQLLPSLSNGQEVVLPGFGHTASLFDDQPDAMARLVTSYLATGVADTSLFRPQTVDFTPSPTGTAQAKLLAGALLGLALLAVASLAWMARRVRTRGGFGGRASVALRSVAPVVLGLGGWSLALLLVLVTEVDLPLDGVVMTLAGVGIPVSAGVHLAWAHGTRAPADRAAGWAAALAGGLIGASLGAGALPGLPSVLVAVVGAGVGANLAMLVLDMTSEASARTGTGQRVRSRTDQSPLVKTVR</sequence>
<feature type="transmembrane region" description="Helical" evidence="4">
    <location>
        <begin position="629"/>
        <end position="647"/>
    </location>
</feature>
<comment type="caution">
    <text evidence="6">The sequence shown here is derived from an EMBL/GenBank/DDBJ whole genome shotgun (WGS) entry which is preliminary data.</text>
</comment>
<feature type="transmembrane region" description="Helical" evidence="4">
    <location>
        <begin position="543"/>
        <end position="565"/>
    </location>
</feature>
<organism evidence="6 7">
    <name type="scientific">Nocardioides iriomotensis</name>
    <dbReference type="NCBI Taxonomy" id="715784"/>
    <lineage>
        <taxon>Bacteria</taxon>
        <taxon>Bacillati</taxon>
        <taxon>Actinomycetota</taxon>
        <taxon>Actinomycetes</taxon>
        <taxon>Propionibacteriales</taxon>
        <taxon>Nocardioidaceae</taxon>
        <taxon>Nocardioides</taxon>
    </lineage>
</organism>
<dbReference type="Proteomes" id="UP000291189">
    <property type="component" value="Unassembled WGS sequence"/>
</dbReference>
<dbReference type="OrthoDB" id="9801162at2"/>
<keyword evidence="4" id="KW-1133">Transmembrane helix</keyword>
<evidence type="ECO:0000256" key="2">
    <source>
        <dbReference type="ARBA" id="ARBA00022801"/>
    </source>
</evidence>
<protein>
    <submittedName>
        <fullName evidence="6">Alpha/beta fold hydrolase</fullName>
    </submittedName>
</protein>
<dbReference type="EMBL" id="SDPU01000036">
    <property type="protein sequence ID" value="RYU09259.1"/>
    <property type="molecule type" value="Genomic_DNA"/>
</dbReference>
<feature type="transmembrane region" description="Helical" evidence="4">
    <location>
        <begin position="12"/>
        <end position="32"/>
    </location>
</feature>
<evidence type="ECO:0000313" key="6">
    <source>
        <dbReference type="EMBL" id="RYU09259.1"/>
    </source>
</evidence>
<comment type="similarity">
    <text evidence="1">Belongs to the peptidase S33 family.</text>
</comment>
<dbReference type="InterPro" id="IPR051601">
    <property type="entry name" value="Serine_prot/Carboxylest_S33"/>
</dbReference>
<feature type="transmembrane region" description="Helical" evidence="4">
    <location>
        <begin position="571"/>
        <end position="591"/>
    </location>
</feature>
<name>A0A4Q5IWN7_9ACTN</name>
<proteinExistence type="inferred from homology"/>
<dbReference type="Gene3D" id="3.40.50.1820">
    <property type="entry name" value="alpha/beta hydrolase"/>
    <property type="match status" value="1"/>
</dbReference>
<dbReference type="PANTHER" id="PTHR43248:SF2">
    <property type="entry name" value="PROLYL AMINOPEPTIDASE"/>
    <property type="match status" value="1"/>
</dbReference>
<keyword evidence="7" id="KW-1185">Reference proteome</keyword>
<evidence type="ECO:0000259" key="5">
    <source>
        <dbReference type="Pfam" id="PF08386"/>
    </source>
</evidence>
<keyword evidence="4" id="KW-0472">Membrane</keyword>
<evidence type="ECO:0000256" key="4">
    <source>
        <dbReference type="SAM" id="Phobius"/>
    </source>
</evidence>
<dbReference type="GO" id="GO:0016787">
    <property type="term" value="F:hydrolase activity"/>
    <property type="evidence" value="ECO:0007669"/>
    <property type="project" value="UniProtKB-KW"/>
</dbReference>
<reference evidence="6 7" key="1">
    <citation type="submission" date="2019-01" db="EMBL/GenBank/DDBJ databases">
        <title>Nocardioides guangzhouensis sp. nov., an actinobacterium isolated from soil.</title>
        <authorList>
            <person name="Fu Y."/>
            <person name="Cai Y."/>
            <person name="Lin Z."/>
            <person name="Chen P."/>
        </authorList>
    </citation>
    <scope>NUCLEOTIDE SEQUENCE [LARGE SCALE GENOMIC DNA]</scope>
    <source>
        <strain evidence="6 7">NBRC 105384</strain>
    </source>
</reference>
<dbReference type="SUPFAM" id="SSF53474">
    <property type="entry name" value="alpha/beta-Hydrolases"/>
    <property type="match status" value="1"/>
</dbReference>